<name>A0A2R5G043_9STRA</name>
<feature type="domain" description="FAD dependent oxidoreductase" evidence="1">
    <location>
        <begin position="4"/>
        <end position="362"/>
    </location>
</feature>
<keyword evidence="4" id="KW-1185">Reference proteome</keyword>
<dbReference type="SUPFAM" id="SSF51905">
    <property type="entry name" value="FAD/NAD(P)-binding domain"/>
    <property type="match status" value="1"/>
</dbReference>
<evidence type="ECO:0000313" key="3">
    <source>
        <dbReference type="EMBL" id="GBG24382.1"/>
    </source>
</evidence>
<dbReference type="Gene3D" id="3.30.9.10">
    <property type="entry name" value="D-Amino Acid Oxidase, subunit A, domain 2"/>
    <property type="match status" value="1"/>
</dbReference>
<comment type="caution">
    <text evidence="3">The sequence shown here is derived from an EMBL/GenBank/DDBJ whole genome shotgun (WGS) entry which is preliminary data.</text>
</comment>
<dbReference type="InterPro" id="IPR006076">
    <property type="entry name" value="FAD-dep_OxRdtase"/>
</dbReference>
<dbReference type="AlphaFoldDB" id="A0A2R5G043"/>
<protein>
    <submittedName>
        <fullName evidence="3">L-2-hydroxyglutarate dehydrogenase, mitochondrial</fullName>
    </submittedName>
</protein>
<dbReference type="InterPro" id="IPR052745">
    <property type="entry name" value="G3P_Oxidase/Oxidoreductase"/>
</dbReference>
<dbReference type="InterPro" id="IPR007419">
    <property type="entry name" value="BFD-like_2Fe2S-bd_dom"/>
</dbReference>
<reference evidence="3 4" key="1">
    <citation type="submission" date="2017-12" db="EMBL/GenBank/DDBJ databases">
        <title>Sequencing, de novo assembly and annotation of complete genome of a new Thraustochytrid species, strain FCC1311.</title>
        <authorList>
            <person name="Sedici K."/>
            <person name="Godart F."/>
            <person name="Aiese Cigliano R."/>
            <person name="Sanseverino W."/>
            <person name="Barakat M."/>
            <person name="Ortet P."/>
            <person name="Marechal E."/>
            <person name="Cagnac O."/>
            <person name="Amato A."/>
        </authorList>
    </citation>
    <scope>NUCLEOTIDE SEQUENCE [LARGE SCALE GENOMIC DNA]</scope>
</reference>
<dbReference type="InParanoid" id="A0A2R5G043"/>
<evidence type="ECO:0000259" key="1">
    <source>
        <dbReference type="Pfam" id="PF01266"/>
    </source>
</evidence>
<dbReference type="CDD" id="cd19946">
    <property type="entry name" value="GlpA-like_Fer2_BFD-like"/>
    <property type="match status" value="1"/>
</dbReference>
<organism evidence="3 4">
    <name type="scientific">Hondaea fermentalgiana</name>
    <dbReference type="NCBI Taxonomy" id="2315210"/>
    <lineage>
        <taxon>Eukaryota</taxon>
        <taxon>Sar</taxon>
        <taxon>Stramenopiles</taxon>
        <taxon>Bigyra</taxon>
        <taxon>Labyrinthulomycetes</taxon>
        <taxon>Thraustochytrida</taxon>
        <taxon>Thraustochytriidae</taxon>
        <taxon>Hondaea</taxon>
    </lineage>
</organism>
<evidence type="ECO:0000313" key="4">
    <source>
        <dbReference type="Proteomes" id="UP000241890"/>
    </source>
</evidence>
<dbReference type="Gene3D" id="1.10.10.1100">
    <property type="entry name" value="BFD-like [2Fe-2S]-binding domain"/>
    <property type="match status" value="1"/>
</dbReference>
<dbReference type="InterPro" id="IPR041854">
    <property type="entry name" value="BFD-like_2Fe2S-bd_dom_sf"/>
</dbReference>
<dbReference type="Gene3D" id="3.50.50.60">
    <property type="entry name" value="FAD/NAD(P)-binding domain"/>
    <property type="match status" value="1"/>
</dbReference>
<sequence>MPTVAVVGGGAVGCAIARELSKFSGARVVLLEKEDDLSQGATKANSGIVHGGYDAKHGTLKSKLSRRGNRKFAQLDQELNFGYREIGSLVLAFTDLEVKDLEKLAENGRLNGVNDLEIIDGKQVREMEPHVSVGVKAALHCPTAGIVSPYEYCYALAENAMANGVEVHVGAEVTGIERLRPLRGGSPIFRIETRSGYTVDADFVVNAAGLFSDEIARMAGAGLSYKILPRKGQYILLEKSQGHMASRVIFQTPTVRWGKGILVSPTFAGALLLGPSASEQQDKLDKSTDMSELAYVAWAARRSVPHLDTRENLTTFSGLRARGPRSDFMIEEDTKVPRFVHVAAIESPGLTSSPAIAEMVREILQGAGLALEKKDNFQPSRRHPVRQLDLGVNPSESDKEIVCTCEQISRGAIRQAIRQAGIPITSTDSVKWRTRAGMGHCQGARCRAEVAEIVAQELDNDVSFQDVPKRVKSAPEPARVARKDLSKL</sequence>
<gene>
    <name evidence="3" type="ORF">FCC1311_006002</name>
</gene>
<dbReference type="PANTHER" id="PTHR42720">
    <property type="entry name" value="GLYCEROL-3-PHOSPHATE DEHYDROGENASE"/>
    <property type="match status" value="1"/>
</dbReference>
<evidence type="ECO:0000259" key="2">
    <source>
        <dbReference type="Pfam" id="PF04324"/>
    </source>
</evidence>
<dbReference type="Pfam" id="PF04324">
    <property type="entry name" value="Fer2_BFD"/>
    <property type="match status" value="1"/>
</dbReference>
<dbReference type="Proteomes" id="UP000241890">
    <property type="component" value="Unassembled WGS sequence"/>
</dbReference>
<dbReference type="InterPro" id="IPR036188">
    <property type="entry name" value="FAD/NAD-bd_sf"/>
</dbReference>
<accession>A0A2R5G043</accession>
<dbReference type="OrthoDB" id="498204at2759"/>
<feature type="domain" description="BFD-like [2Fe-2S]-binding" evidence="2">
    <location>
        <begin position="401"/>
        <end position="455"/>
    </location>
</feature>
<dbReference type="EMBL" id="BEYU01000005">
    <property type="protein sequence ID" value="GBG24382.1"/>
    <property type="molecule type" value="Genomic_DNA"/>
</dbReference>
<dbReference type="Pfam" id="PF01266">
    <property type="entry name" value="DAO"/>
    <property type="match status" value="1"/>
</dbReference>
<dbReference type="SUPFAM" id="SSF54373">
    <property type="entry name" value="FAD-linked reductases, C-terminal domain"/>
    <property type="match status" value="1"/>
</dbReference>
<proteinExistence type="predicted"/>
<dbReference type="PANTHER" id="PTHR42720:SF1">
    <property type="entry name" value="GLYCEROL 3-PHOSPHATE OXIDASE"/>
    <property type="match status" value="1"/>
</dbReference>